<dbReference type="InterPro" id="IPR017900">
    <property type="entry name" value="4Fe4S_Fe_S_CS"/>
</dbReference>
<feature type="binding site" evidence="9">
    <location>
        <position position="178"/>
    </location>
    <ligand>
        <name>cob(II)alamin</name>
        <dbReference type="ChEBI" id="CHEBI:16304"/>
    </ligand>
</feature>
<organism evidence="11 12">
    <name type="scientific">Francisella salimarina</name>
    <dbReference type="NCBI Taxonomy" id="2599927"/>
    <lineage>
        <taxon>Bacteria</taxon>
        <taxon>Pseudomonadati</taxon>
        <taxon>Pseudomonadota</taxon>
        <taxon>Gammaproteobacteria</taxon>
        <taxon>Thiotrichales</taxon>
        <taxon>Francisellaceae</taxon>
        <taxon>Francisella</taxon>
    </lineage>
</organism>
<evidence type="ECO:0000313" key="12">
    <source>
        <dbReference type="Proteomes" id="UP000683421"/>
    </source>
</evidence>
<keyword evidence="2 9" id="KW-0963">Cytoplasm</keyword>
<keyword evidence="3 9" id="KW-0819">tRNA processing</keyword>
<comment type="caution">
    <text evidence="9">Lacks conserved residue(s) required for the propagation of feature annotation.</text>
</comment>
<dbReference type="KEGG" id="fsr:KQR59_04440"/>
<dbReference type="NCBIfam" id="TIGR00276">
    <property type="entry name" value="tRNA epoxyqueuosine(34) reductase QueG"/>
    <property type="match status" value="1"/>
</dbReference>
<dbReference type="Pfam" id="PF08331">
    <property type="entry name" value="QueG_DUF1730"/>
    <property type="match status" value="1"/>
</dbReference>
<dbReference type="Pfam" id="PF13484">
    <property type="entry name" value="Fer4_16"/>
    <property type="match status" value="1"/>
</dbReference>
<feature type="binding site" evidence="9">
    <location>
        <position position="206"/>
    </location>
    <ligand>
        <name>[4Fe-4S] cluster</name>
        <dbReference type="ChEBI" id="CHEBI:49883"/>
        <label>1</label>
    </ligand>
</feature>
<keyword evidence="9" id="KW-0170">Cobalt</keyword>
<dbReference type="InterPro" id="IPR013542">
    <property type="entry name" value="QueG_DUF1730"/>
</dbReference>
<evidence type="ECO:0000259" key="10">
    <source>
        <dbReference type="PROSITE" id="PS51379"/>
    </source>
</evidence>
<dbReference type="GO" id="GO:0051539">
    <property type="term" value="F:4 iron, 4 sulfur cluster binding"/>
    <property type="evidence" value="ECO:0007669"/>
    <property type="project" value="UniProtKB-KW"/>
</dbReference>
<dbReference type="GO" id="GO:0008616">
    <property type="term" value="P:tRNA queuosine(34) biosynthetic process"/>
    <property type="evidence" value="ECO:0007669"/>
    <property type="project" value="UniProtKB-UniRule"/>
</dbReference>
<dbReference type="InterPro" id="IPR004453">
    <property type="entry name" value="QueG"/>
</dbReference>
<feature type="domain" description="4Fe-4S ferredoxin-type" evidence="10">
    <location>
        <begin position="191"/>
        <end position="220"/>
    </location>
</feature>
<dbReference type="PANTHER" id="PTHR30002:SF4">
    <property type="entry name" value="EPOXYQUEUOSINE REDUCTASE"/>
    <property type="match status" value="1"/>
</dbReference>
<comment type="function">
    <text evidence="9">Catalyzes the conversion of epoxyqueuosine (oQ) to queuosine (Q), which is a hypermodified base found in the wobble positions of tRNA(Asp), tRNA(Asn), tRNA(His) and tRNA(Tyr).</text>
</comment>
<comment type="subcellular location">
    <subcellularLocation>
        <location evidence="9">Cytoplasm</location>
    </subcellularLocation>
</comment>
<comment type="similarity">
    <text evidence="9">Belongs to the QueG family.</text>
</comment>
<dbReference type="PANTHER" id="PTHR30002">
    <property type="entry name" value="EPOXYQUEUOSINE REDUCTASE"/>
    <property type="match status" value="1"/>
</dbReference>
<keyword evidence="7 9" id="KW-0408">Iron</keyword>
<dbReference type="GO" id="GO:0031419">
    <property type="term" value="F:cobalamin binding"/>
    <property type="evidence" value="ECO:0007669"/>
    <property type="project" value="UniProtKB-KW"/>
</dbReference>
<dbReference type="InterPro" id="IPR017896">
    <property type="entry name" value="4Fe4S_Fe-S-bd"/>
</dbReference>
<feature type="binding site" evidence="9">
    <location>
        <position position="200"/>
    </location>
    <ligand>
        <name>[4Fe-4S] cluster</name>
        <dbReference type="ChEBI" id="CHEBI:49883"/>
        <label>1</label>
    </ligand>
</feature>
<evidence type="ECO:0000256" key="4">
    <source>
        <dbReference type="ARBA" id="ARBA00022723"/>
    </source>
</evidence>
<sequence>MKLKLSLEQWQQVQKFATANLGLSSISKSDCDLSEYIPHYDKWIENNYQADLEYMTKHGSKRFVPDELVPGTNSVIVATLNYLNRPVTIKNEVKRLRSQTNIAEISIYAHGRDYHKVMKKKLQKLGEYIDDLTGGHQFRVFTDSAPVLERPLAEKAGLGWQGKSSMLMNKLQGSFFFIGVIYSNLDLSDLPNLPKHQDSCGKCQACIKLCPTGAIQHGKMIDSRKCISYLTIENKGPIPLELRDKIGTRIYGCDDCQLVCPFNNSAPVTTEKDFQQRDFLINKPLLELFSWSKKDFDKYTQGSAIRRIGYDAWIRNIAVGIGNSPYKQENILSLENKKNEFIDNKIILEHIEWALNKQIKLSKIDKRL</sequence>
<dbReference type="GO" id="GO:0052693">
    <property type="term" value="F:epoxyqueuosine reductase activity"/>
    <property type="evidence" value="ECO:0007669"/>
    <property type="project" value="UniProtKB-UniRule"/>
</dbReference>
<feature type="binding site" evidence="9">
    <location>
        <position position="235"/>
    </location>
    <ligand>
        <name>tRNA</name>
        <dbReference type="ChEBI" id="CHEBI:17843"/>
    </ligand>
</feature>
<dbReference type="PROSITE" id="PS51379">
    <property type="entry name" value="4FE4S_FER_2"/>
    <property type="match status" value="1"/>
</dbReference>
<feature type="binding site" evidence="9">
    <location>
        <position position="210"/>
    </location>
    <ligand>
        <name>[4Fe-4S] cluster</name>
        <dbReference type="ChEBI" id="CHEBI:49883"/>
        <label>2</label>
    </ligand>
</feature>
<evidence type="ECO:0000256" key="2">
    <source>
        <dbReference type="ARBA" id="ARBA00022490"/>
    </source>
</evidence>
<comment type="subunit">
    <text evidence="9">Monomer.</text>
</comment>
<evidence type="ECO:0000256" key="3">
    <source>
        <dbReference type="ARBA" id="ARBA00022694"/>
    </source>
</evidence>
<reference evidence="11 12" key="1">
    <citation type="submission" date="2021-06" db="EMBL/GenBank/DDBJ databases">
        <title>Ulceroglandular infection and bacteremia caused by Francisella salimarina in an immunocompromised patient, France.</title>
        <authorList>
            <person name="Hennebique A."/>
            <person name="Caspar Y."/>
            <person name="Maurin M."/>
            <person name="Boisset S."/>
            <person name="Pelloux I."/>
            <person name="Gallego-Hernanz M.P."/>
            <person name="Burucoa C."/>
            <person name="Cazenave-Roblot F."/>
            <person name="Plouzeau C."/>
            <person name="Rammaert B."/>
        </authorList>
    </citation>
    <scope>NUCLEOTIDE SEQUENCE [LARGE SCALE GENOMIC DNA]</scope>
    <source>
        <strain evidence="11 12">CHUGA-F75</strain>
    </source>
</reference>
<comment type="cofactor">
    <cofactor evidence="9">
        <name>cob(II)alamin</name>
        <dbReference type="ChEBI" id="CHEBI:16304"/>
    </cofactor>
</comment>
<dbReference type="EC" id="1.17.99.6" evidence="9"/>
<feature type="binding site" evidence="9">
    <location>
        <begin position="253"/>
        <end position="254"/>
    </location>
    <ligand>
        <name>cob(II)alamin</name>
        <dbReference type="ChEBI" id="CHEBI:16304"/>
    </ligand>
</feature>
<comment type="catalytic activity">
    <reaction evidence="9">
        <text>epoxyqueuosine(34) in tRNA + AH2 = queuosine(34) in tRNA + A + H2O</text>
        <dbReference type="Rhea" id="RHEA:32159"/>
        <dbReference type="Rhea" id="RHEA-COMP:18571"/>
        <dbReference type="Rhea" id="RHEA-COMP:18582"/>
        <dbReference type="ChEBI" id="CHEBI:13193"/>
        <dbReference type="ChEBI" id="CHEBI:15377"/>
        <dbReference type="ChEBI" id="CHEBI:17499"/>
        <dbReference type="ChEBI" id="CHEBI:194431"/>
        <dbReference type="ChEBI" id="CHEBI:194443"/>
        <dbReference type="EC" id="1.17.99.6"/>
    </reaction>
</comment>
<feature type="binding site" evidence="9">
    <location>
        <position position="260"/>
    </location>
    <ligand>
        <name>[4Fe-4S] cluster</name>
        <dbReference type="ChEBI" id="CHEBI:49883"/>
        <label>1</label>
    </ligand>
</feature>
<comment type="cofactor">
    <cofactor evidence="9">
        <name>[4Fe-4S] cluster</name>
        <dbReference type="ChEBI" id="CHEBI:49883"/>
    </cofactor>
    <text evidence="9">Binds 2 [4Fe-4S] clusters per monomer.</text>
</comment>
<feature type="binding site" evidence="9">
    <location>
        <position position="203"/>
    </location>
    <ligand>
        <name>[4Fe-4S] cluster</name>
        <dbReference type="ChEBI" id="CHEBI:49883"/>
        <label>1</label>
    </ligand>
</feature>
<feature type="binding site" evidence="9">
    <location>
        <position position="256"/>
    </location>
    <ligand>
        <name>[4Fe-4S] cluster</name>
        <dbReference type="ChEBI" id="CHEBI:49883"/>
        <label>2</label>
    </ligand>
</feature>
<dbReference type="GO" id="GO:0046872">
    <property type="term" value="F:metal ion binding"/>
    <property type="evidence" value="ECO:0007669"/>
    <property type="project" value="UniProtKB-KW"/>
</dbReference>
<name>A0AAJ4NQC1_9GAMM</name>
<proteinExistence type="inferred from homology"/>
<feature type="binding site" evidence="9">
    <location>
        <position position="253"/>
    </location>
    <ligand>
        <name>[4Fe-4S] cluster</name>
        <dbReference type="ChEBI" id="CHEBI:49883"/>
        <label>2</label>
    </ligand>
</feature>
<keyword evidence="8 9" id="KW-0411">Iron-sulfur</keyword>
<feature type="binding site" evidence="9">
    <location>
        <position position="143"/>
    </location>
    <ligand>
        <name>cob(II)alamin</name>
        <dbReference type="ChEBI" id="CHEBI:16304"/>
    </ligand>
</feature>
<keyword evidence="12" id="KW-1185">Reference proteome</keyword>
<feature type="active site" description="Proton donor" evidence="9">
    <location>
        <position position="143"/>
    </location>
</feature>
<protein>
    <recommendedName>
        <fullName evidence="9">Epoxyqueuosine reductase</fullName>
        <ecNumber evidence="9">1.17.99.6</ecNumber>
    </recommendedName>
    <alternativeName>
        <fullName evidence="9">Queuosine biosynthesis protein QueG</fullName>
    </alternativeName>
</protein>
<dbReference type="RefSeq" id="WP_216692788.1">
    <property type="nucleotide sequence ID" value="NZ_CP076680.1"/>
</dbReference>
<evidence type="ECO:0000256" key="5">
    <source>
        <dbReference type="ARBA" id="ARBA00022785"/>
    </source>
</evidence>
<accession>A0AAJ4NQC1</accession>
<gene>
    <name evidence="9 11" type="primary">queG</name>
    <name evidence="11" type="ORF">KQR59_04440</name>
</gene>
<dbReference type="GO" id="GO:0005737">
    <property type="term" value="C:cytoplasm"/>
    <property type="evidence" value="ECO:0007669"/>
    <property type="project" value="UniProtKB-SubCell"/>
</dbReference>
<keyword evidence="9" id="KW-0846">Cobalamin</keyword>
<keyword evidence="1 9" id="KW-0004">4Fe-4S</keyword>
<evidence type="ECO:0000256" key="8">
    <source>
        <dbReference type="ARBA" id="ARBA00023014"/>
    </source>
</evidence>
<dbReference type="PROSITE" id="PS00198">
    <property type="entry name" value="4FE4S_FER_1"/>
    <property type="match status" value="1"/>
</dbReference>
<feature type="binding site" evidence="9">
    <location>
        <position position="228"/>
    </location>
    <ligand>
        <name>cob(II)alamin</name>
        <dbReference type="ChEBI" id="CHEBI:16304"/>
    </ligand>
</feature>
<comment type="pathway">
    <text evidence="9">tRNA modification; tRNA-queuosine biosynthesis.</text>
</comment>
<keyword evidence="5 9" id="KW-0671">Queuosine biosynthesis</keyword>
<evidence type="ECO:0000313" key="11">
    <source>
        <dbReference type="EMBL" id="QWV00135.1"/>
    </source>
</evidence>
<evidence type="ECO:0000256" key="1">
    <source>
        <dbReference type="ARBA" id="ARBA00022485"/>
    </source>
</evidence>
<keyword evidence="6 9" id="KW-0560">Oxidoreductase</keyword>
<feature type="binding site" evidence="9">
    <location>
        <position position="294"/>
    </location>
    <ligand>
        <name>tRNA</name>
        <dbReference type="ChEBI" id="CHEBI:17843"/>
    </ligand>
</feature>
<evidence type="ECO:0000256" key="6">
    <source>
        <dbReference type="ARBA" id="ARBA00023002"/>
    </source>
</evidence>
<dbReference type="Proteomes" id="UP000683421">
    <property type="component" value="Chromosome"/>
</dbReference>
<evidence type="ECO:0000256" key="9">
    <source>
        <dbReference type="HAMAP-Rule" id="MF_00916"/>
    </source>
</evidence>
<dbReference type="EMBL" id="CP076680">
    <property type="protein sequence ID" value="QWV00135.1"/>
    <property type="molecule type" value="Genomic_DNA"/>
</dbReference>
<keyword evidence="4 9" id="KW-0479">Metal-binding</keyword>
<feature type="binding site" evidence="9">
    <location>
        <position position="167"/>
    </location>
    <ligand>
        <name>cob(II)alamin</name>
        <dbReference type="ChEBI" id="CHEBI:16304"/>
    </ligand>
</feature>
<feature type="binding site" evidence="9">
    <location>
        <position position="62"/>
    </location>
    <ligand>
        <name>cob(II)alamin</name>
        <dbReference type="ChEBI" id="CHEBI:16304"/>
    </ligand>
</feature>
<dbReference type="AlphaFoldDB" id="A0AAJ4NQC1"/>
<dbReference type="HAMAP" id="MF_00916">
    <property type="entry name" value="QueG"/>
    <property type="match status" value="1"/>
</dbReference>
<evidence type="ECO:0000256" key="7">
    <source>
        <dbReference type="ARBA" id="ARBA00023004"/>
    </source>
</evidence>
<feature type="binding site" evidence="9">
    <location>
        <position position="226"/>
    </location>
    <ligand>
        <name>[4Fe-4S] cluster</name>
        <dbReference type="ChEBI" id="CHEBI:49883"/>
        <label>2</label>
    </ligand>
</feature>